<dbReference type="Proteomes" id="UP000616151">
    <property type="component" value="Unassembled WGS sequence"/>
</dbReference>
<protein>
    <submittedName>
        <fullName evidence="1">Iron ABC transporter permease</fullName>
    </submittedName>
</protein>
<organism evidence="1 2">
    <name type="scientific">Taklimakanibacter albus</name>
    <dbReference type="NCBI Taxonomy" id="2800327"/>
    <lineage>
        <taxon>Bacteria</taxon>
        <taxon>Pseudomonadati</taxon>
        <taxon>Pseudomonadota</taxon>
        <taxon>Alphaproteobacteria</taxon>
        <taxon>Hyphomicrobiales</taxon>
        <taxon>Aestuariivirgaceae</taxon>
        <taxon>Taklimakanibacter</taxon>
    </lineage>
</organism>
<name>A0ACC5RB56_9HYPH</name>
<sequence>MPALTRQSRFILQIVIVAALGFVALPWYGIANGFWSFTWLGAPTEAANASGIVQALLHGRIWLWPLPLLLIIALIDVWRGPHARVIAWCGGLGLAYLLLQGFAIGLKGWNIAALEGLFGPVAPQMGLGGGAFIVGSAFLLLLSAGLALKGFMRGDVFLVSSIAAVVASIGLFVFYPVALILIEAARDADGAYGVSALIGRLLNPDIWAVTWNSLLLAIVVGLLTTLLGLGFALLHKRTQFRAKGLLRLLAILPIITPPFVIGLGIILLFGRNGIATWMMSEFLGVPPSRWIYGFFGLVLVQTLAFTPIAYLVLIGVVDGISPSMEEAARTLRADRWRTFKTVTWPLMRPGLANAFLIGFVESLADFGNPLVLGGNFDVLSTDIFFAIVGSQNDPGHASALSIALLFLTLSAFVLQRQWIGKKVYTTISGKGDSGLPASLPDGVRRLVYWTTLPWLAFTILLYGIILVGGFVKSLGIDNRPTLQHYITAFGIDWTDHGILWSGRAWPSFFITVELAAIAAPITAIIGLLTAYLLNRQRFIGQSAFEFITMLSFAIPGTVIGVSYILAFNVPPIELTGTGLILIICFVFRNMPVSIRAGLATMAQIDKSLDECSLMLRHGSFATIRRVVLPLLRPAIVASLVYAFVRAITSVSAVIFLVSAQYNLATAYIVGRVEVSDFGVAIAYSSVLIVFMLLVIGVIQLGVGESRRAARRAAPAALGMGGATT</sequence>
<gene>
    <name evidence="1" type="ORF">JHL16_26390</name>
</gene>
<accession>A0ACC5RB56</accession>
<proteinExistence type="predicted"/>
<evidence type="ECO:0000313" key="2">
    <source>
        <dbReference type="Proteomes" id="UP000616151"/>
    </source>
</evidence>
<evidence type="ECO:0000313" key="1">
    <source>
        <dbReference type="EMBL" id="MBK1869921.1"/>
    </source>
</evidence>
<reference evidence="1" key="1">
    <citation type="submission" date="2021-01" db="EMBL/GenBank/DDBJ databases">
        <authorList>
            <person name="Sun Q."/>
        </authorList>
    </citation>
    <scope>NUCLEOTIDE SEQUENCE</scope>
    <source>
        <strain evidence="1">YIM B02566</strain>
    </source>
</reference>
<comment type="caution">
    <text evidence="1">The sequence shown here is derived from an EMBL/GenBank/DDBJ whole genome shotgun (WGS) entry which is preliminary data.</text>
</comment>
<dbReference type="EMBL" id="JAENHL010000008">
    <property type="protein sequence ID" value="MBK1869921.1"/>
    <property type="molecule type" value="Genomic_DNA"/>
</dbReference>
<keyword evidence="2" id="KW-1185">Reference proteome</keyword>